<dbReference type="InterPro" id="IPR029510">
    <property type="entry name" value="Ald_DH_CS_GLU"/>
</dbReference>
<accession>A0A2W4ZFD3</accession>
<dbReference type="CDD" id="cd07106">
    <property type="entry name" value="ALDH_AldA-AAD23400"/>
    <property type="match status" value="1"/>
</dbReference>
<comment type="similarity">
    <text evidence="1 4">Belongs to the aldehyde dehydrogenase family.</text>
</comment>
<dbReference type="SUPFAM" id="SSF53720">
    <property type="entry name" value="ALDH-like"/>
    <property type="match status" value="1"/>
</dbReference>
<dbReference type="InterPro" id="IPR044086">
    <property type="entry name" value="LUC3-like"/>
</dbReference>
<dbReference type="Gene3D" id="3.40.309.10">
    <property type="entry name" value="Aldehyde Dehydrogenase, Chain A, domain 2"/>
    <property type="match status" value="1"/>
</dbReference>
<evidence type="ECO:0000256" key="2">
    <source>
        <dbReference type="ARBA" id="ARBA00023002"/>
    </source>
</evidence>
<feature type="domain" description="Aldehyde dehydrogenase" evidence="5">
    <location>
        <begin position="18"/>
        <end position="462"/>
    </location>
</feature>
<protein>
    <submittedName>
        <fullName evidence="6">Aldehyde dehydrogenase</fullName>
    </submittedName>
</protein>
<dbReference type="InterPro" id="IPR016163">
    <property type="entry name" value="Ald_DH_C"/>
</dbReference>
<gene>
    <name evidence="6" type="ORF">DI632_02175</name>
</gene>
<dbReference type="EMBL" id="QFNF01000003">
    <property type="protein sequence ID" value="PZO80376.1"/>
    <property type="molecule type" value="Genomic_DNA"/>
</dbReference>
<evidence type="ECO:0000313" key="6">
    <source>
        <dbReference type="EMBL" id="PZO80376.1"/>
    </source>
</evidence>
<evidence type="ECO:0000256" key="1">
    <source>
        <dbReference type="ARBA" id="ARBA00009986"/>
    </source>
</evidence>
<dbReference type="FunFam" id="3.40.605.10:FF:000007">
    <property type="entry name" value="NAD/NADP-dependent betaine aldehyde dehydrogenase"/>
    <property type="match status" value="1"/>
</dbReference>
<dbReference type="Proteomes" id="UP000248614">
    <property type="component" value="Unassembled WGS sequence"/>
</dbReference>
<dbReference type="PANTHER" id="PTHR11699">
    <property type="entry name" value="ALDEHYDE DEHYDROGENASE-RELATED"/>
    <property type="match status" value="1"/>
</dbReference>
<evidence type="ECO:0000256" key="4">
    <source>
        <dbReference type="RuleBase" id="RU003345"/>
    </source>
</evidence>
<evidence type="ECO:0000259" key="5">
    <source>
        <dbReference type="Pfam" id="PF00171"/>
    </source>
</evidence>
<dbReference type="InterPro" id="IPR016162">
    <property type="entry name" value="Ald_DH_N"/>
</dbReference>
<organism evidence="6 7">
    <name type="scientific">Sphingomonas hengshuiensis</name>
    <dbReference type="NCBI Taxonomy" id="1609977"/>
    <lineage>
        <taxon>Bacteria</taxon>
        <taxon>Pseudomonadati</taxon>
        <taxon>Pseudomonadota</taxon>
        <taxon>Alphaproteobacteria</taxon>
        <taxon>Sphingomonadales</taxon>
        <taxon>Sphingomonadaceae</taxon>
        <taxon>Sphingomonas</taxon>
    </lineage>
</organism>
<dbReference type="InterPro" id="IPR016161">
    <property type="entry name" value="Ald_DH/histidinol_DH"/>
</dbReference>
<evidence type="ECO:0000256" key="3">
    <source>
        <dbReference type="PROSITE-ProRule" id="PRU10007"/>
    </source>
</evidence>
<proteinExistence type="inferred from homology"/>
<dbReference type="Pfam" id="PF00171">
    <property type="entry name" value="Aldedh"/>
    <property type="match status" value="1"/>
</dbReference>
<sequence length="472" mass="49870">MAYQLLIDGSLVEGFALLDVVDPATGTVFAQAARADRAQLDAAVAAAGRAFPAWSALSHDRRAGALRTLADAVEARFEDFAVLLTSEQGKPLPEARFEVGGAIAALRHFADIELTPETLVDDAENLIVEHRAPLGVVGVITPWNFPLILLVVKVAPALVTGNTVVAKPAPTTPLTTLLLGEVAATILPPGVFNTIVDDNDLGPVLTSHPGVAKVSFTGSTGTGRKVMESAAGTLKRLTLELGGNDAAILMDDVDVDAVAPRIFAAATINAGQVCMAAKRIYAPRALYDRLCEALAGLARAAVVDDGRNQGAQIGPLQNRQQYEKVLELIEDARGAGTIVAGGGAIHRSGFFIAPTVVRDLPDDARLVREEQFGPVIPVLAYDTLDELVTRVNDSEFGLAGSIWTGDPERAIDLALRLETGTVWINKHLDLRFDVPFGGAKQSGIGREQGIEGMREFTQAKVISMARLVEASA</sequence>
<dbReference type="Gene3D" id="3.40.605.10">
    <property type="entry name" value="Aldehyde Dehydrogenase, Chain A, domain 1"/>
    <property type="match status" value="1"/>
</dbReference>
<dbReference type="GO" id="GO:0016620">
    <property type="term" value="F:oxidoreductase activity, acting on the aldehyde or oxo group of donors, NAD or NADP as acceptor"/>
    <property type="evidence" value="ECO:0007669"/>
    <property type="project" value="InterPro"/>
</dbReference>
<dbReference type="AlphaFoldDB" id="A0A2W4ZFD3"/>
<dbReference type="InterPro" id="IPR015590">
    <property type="entry name" value="Aldehyde_DH_dom"/>
</dbReference>
<reference evidence="6 7" key="1">
    <citation type="submission" date="2017-08" db="EMBL/GenBank/DDBJ databases">
        <title>Infants hospitalized years apart are colonized by the same room-sourced microbial strains.</title>
        <authorList>
            <person name="Brooks B."/>
            <person name="Olm M.R."/>
            <person name="Firek B.A."/>
            <person name="Baker R."/>
            <person name="Thomas B.C."/>
            <person name="Morowitz M.J."/>
            <person name="Banfield J.F."/>
        </authorList>
    </citation>
    <scope>NUCLEOTIDE SEQUENCE [LARGE SCALE GENOMIC DNA]</scope>
    <source>
        <strain evidence="6">S2_018_000_R3_110</strain>
    </source>
</reference>
<name>A0A2W4ZFD3_9SPHN</name>
<evidence type="ECO:0000313" key="7">
    <source>
        <dbReference type="Proteomes" id="UP000248614"/>
    </source>
</evidence>
<comment type="caution">
    <text evidence="6">The sequence shown here is derived from an EMBL/GenBank/DDBJ whole genome shotgun (WGS) entry which is preliminary data.</text>
</comment>
<dbReference type="PROSITE" id="PS00687">
    <property type="entry name" value="ALDEHYDE_DEHYDR_GLU"/>
    <property type="match status" value="1"/>
</dbReference>
<feature type="active site" evidence="3">
    <location>
        <position position="240"/>
    </location>
</feature>
<keyword evidence="2 4" id="KW-0560">Oxidoreductase</keyword>